<dbReference type="PANTHER" id="PTHR42973:SF39">
    <property type="entry name" value="FAD-BINDING PCMH-TYPE DOMAIN-CONTAINING PROTEIN"/>
    <property type="match status" value="1"/>
</dbReference>
<keyword evidence="5" id="KW-0560">Oxidoreductase</keyword>
<evidence type="ECO:0000256" key="1">
    <source>
        <dbReference type="ARBA" id="ARBA00001974"/>
    </source>
</evidence>
<evidence type="ECO:0000256" key="2">
    <source>
        <dbReference type="ARBA" id="ARBA00005466"/>
    </source>
</evidence>
<keyword evidence="4" id="KW-0274">FAD</keyword>
<dbReference type="Pfam" id="PF01565">
    <property type="entry name" value="FAD_binding_4"/>
    <property type="match status" value="1"/>
</dbReference>
<name>Q2HR11_9ACTN</name>
<keyword evidence="3" id="KW-0285">Flavoprotein</keyword>
<evidence type="ECO:0000256" key="3">
    <source>
        <dbReference type="ARBA" id="ARBA00022630"/>
    </source>
</evidence>
<proteinExistence type="inferred from homology"/>
<protein>
    <submittedName>
        <fullName evidence="8">Putative oxidoreducatse</fullName>
    </submittedName>
</protein>
<evidence type="ECO:0000313" key="8">
    <source>
        <dbReference type="EMBL" id="CAH10126.1"/>
    </source>
</evidence>
<dbReference type="SUPFAM" id="SSF56176">
    <property type="entry name" value="FAD-binding/transporter-associated domain-like"/>
    <property type="match status" value="1"/>
</dbReference>
<dbReference type="EMBL" id="AJ628018">
    <property type="protein sequence ID" value="CAH10126.1"/>
    <property type="molecule type" value="Genomic_DNA"/>
</dbReference>
<evidence type="ECO:0000256" key="4">
    <source>
        <dbReference type="ARBA" id="ARBA00022827"/>
    </source>
</evidence>
<reference evidence="8" key="1">
    <citation type="thesis" date="2004" institute="Department of Chemistry" country="SunMoon University, Asan, South Korea">
        <title>Molecular cloning and characterization of biosynthetic genes cluster of Sch 47554 from Streptomyces sp. SCC 2136.</title>
        <authorList>
            <person name="Sthapit B."/>
        </authorList>
    </citation>
    <scope>NUCLEOTIDE SEQUENCE</scope>
    <source>
        <strain evidence="8">SCC 2136</strain>
    </source>
</reference>
<feature type="signal peptide" evidence="6">
    <location>
        <begin position="1"/>
        <end position="30"/>
    </location>
</feature>
<feature type="chain" id="PRO_5004209461" evidence="6">
    <location>
        <begin position="31"/>
        <end position="532"/>
    </location>
</feature>
<keyword evidence="6" id="KW-0732">Signal</keyword>
<dbReference type="InterPro" id="IPR012951">
    <property type="entry name" value="BBE"/>
</dbReference>
<feature type="domain" description="FAD-binding PCMH-type" evidence="7">
    <location>
        <begin position="63"/>
        <end position="243"/>
    </location>
</feature>
<dbReference type="AlphaFoldDB" id="Q2HR11"/>
<dbReference type="Pfam" id="PF08031">
    <property type="entry name" value="BBE"/>
    <property type="match status" value="1"/>
</dbReference>
<dbReference type="GO" id="GO:0071949">
    <property type="term" value="F:FAD binding"/>
    <property type="evidence" value="ECO:0007669"/>
    <property type="project" value="InterPro"/>
</dbReference>
<organism evidence="8">
    <name type="scientific">Streptomyces sp. SCC 2136</name>
    <dbReference type="NCBI Taxonomy" id="264024"/>
    <lineage>
        <taxon>Bacteria</taxon>
        <taxon>Bacillati</taxon>
        <taxon>Actinomycetota</taxon>
        <taxon>Actinomycetes</taxon>
        <taxon>Kitasatosporales</taxon>
        <taxon>Streptomycetaceae</taxon>
        <taxon>Streptomyces</taxon>
    </lineage>
</organism>
<evidence type="ECO:0000256" key="5">
    <source>
        <dbReference type="ARBA" id="ARBA00023002"/>
    </source>
</evidence>
<dbReference type="InterPro" id="IPR006311">
    <property type="entry name" value="TAT_signal"/>
</dbReference>
<dbReference type="Gene3D" id="3.40.462.20">
    <property type="match status" value="1"/>
</dbReference>
<dbReference type="PANTHER" id="PTHR42973">
    <property type="entry name" value="BINDING OXIDOREDUCTASE, PUTATIVE (AFU_ORTHOLOGUE AFUA_1G17690)-RELATED"/>
    <property type="match status" value="1"/>
</dbReference>
<evidence type="ECO:0000256" key="6">
    <source>
        <dbReference type="SAM" id="SignalP"/>
    </source>
</evidence>
<sequence length="532" mass="57455">MVSRRTFLGTSIVVAGTTTGLSAVAPAAHAGTTAAAAVPPEVIVRPGDTRYAELAGRGYNTRFRAAPDEIWLVHNASQVEKAVTQAIRKDQRITVRSGGHCFDGLVDDPQFRLLVDTSEMKRVYFDSSMNAFAVESGARLGEVYKALYEGWGVTLPGGVCPEVGVGGHVSGGGYGPLSRRYGLSVDHLYAVEVVVAGSDGKARTIVATSRRSDPNRDLWWAHTGGGGGQFGIVTRFWFRTPGASGAPTALLPKPPARMRKSLVTWQWSDITEAGFTRLLLNHGAWHAANSGPDSPYATMHSSFQLRSSLVGSFVLEIRMDATLAATPKLFDDYLAAVSAGVGVTPAVDTREMPWVEAATEPTPPFGTYSRHKSIGGHLRKPLTAAQVGVVYRSLTDPEHSTGAGLVYLAAYGCKINTVSSSATAVAQRDSIFKVWYSTNWSEPSADAAEVEWIRTLRKGVHSATGGFPVPNDQQDGGYVNYPDVDIRDPYQNSSGVPWYTILYKDNHPRLQRVKNTYDPRNVFRHGLSLNPS</sequence>
<accession>Q2HR11</accession>
<dbReference type="Gene3D" id="3.30.465.10">
    <property type="match status" value="1"/>
</dbReference>
<comment type="similarity">
    <text evidence="2">Belongs to the oxygen-dependent FAD-linked oxidoreductase family.</text>
</comment>
<dbReference type="InterPro" id="IPR006094">
    <property type="entry name" value="Oxid_FAD_bind_N"/>
</dbReference>
<dbReference type="InterPro" id="IPR016169">
    <property type="entry name" value="FAD-bd_PCMH_sub2"/>
</dbReference>
<evidence type="ECO:0000259" key="7">
    <source>
        <dbReference type="PROSITE" id="PS51387"/>
    </source>
</evidence>
<gene>
    <name evidence="8" type="primary">schA26</name>
</gene>
<dbReference type="InterPro" id="IPR050416">
    <property type="entry name" value="FAD-linked_Oxidoreductase"/>
</dbReference>
<dbReference type="InterPro" id="IPR036318">
    <property type="entry name" value="FAD-bd_PCMH-like_sf"/>
</dbReference>
<reference evidence="8" key="2">
    <citation type="journal article" date="2006" name="Mol. Cells">
        <title>Angucyclines Sch 47554 and Sch 47555 from Streptomyces sp. SCC-2136: Cloning, Sequencing, and Characterization.</title>
        <authorList>
            <person name="Basnet D.B."/>
            <person name="Oh T.J."/>
            <person name="Vu T.T.H."/>
            <person name="Sthapit B."/>
            <person name="Liou K."/>
            <person name="Lee H.C."/>
            <person name="Yoo J.C."/>
            <person name="Sohng J.K."/>
        </authorList>
    </citation>
    <scope>NUCLEOTIDE SEQUENCE</scope>
    <source>
        <strain evidence="8">SCC 2136</strain>
    </source>
</reference>
<dbReference type="PROSITE" id="PS51387">
    <property type="entry name" value="FAD_PCMH"/>
    <property type="match status" value="1"/>
</dbReference>
<dbReference type="PROSITE" id="PS51318">
    <property type="entry name" value="TAT"/>
    <property type="match status" value="1"/>
</dbReference>
<dbReference type="InterPro" id="IPR016166">
    <property type="entry name" value="FAD-bd_PCMH"/>
</dbReference>
<comment type="cofactor">
    <cofactor evidence="1">
        <name>FAD</name>
        <dbReference type="ChEBI" id="CHEBI:57692"/>
    </cofactor>
</comment>
<dbReference type="GO" id="GO:0016491">
    <property type="term" value="F:oxidoreductase activity"/>
    <property type="evidence" value="ECO:0007669"/>
    <property type="project" value="UniProtKB-KW"/>
</dbReference>